<dbReference type="InterPro" id="IPR027942">
    <property type="entry name" value="SEO_N"/>
</dbReference>
<organism evidence="3 4">
    <name type="scientific">Rhynchospora pubera</name>
    <dbReference type="NCBI Taxonomy" id="906938"/>
    <lineage>
        <taxon>Eukaryota</taxon>
        <taxon>Viridiplantae</taxon>
        <taxon>Streptophyta</taxon>
        <taxon>Embryophyta</taxon>
        <taxon>Tracheophyta</taxon>
        <taxon>Spermatophyta</taxon>
        <taxon>Magnoliopsida</taxon>
        <taxon>Liliopsida</taxon>
        <taxon>Poales</taxon>
        <taxon>Cyperaceae</taxon>
        <taxon>Cyperoideae</taxon>
        <taxon>Rhynchosporeae</taxon>
        <taxon>Rhynchospora</taxon>
    </lineage>
</organism>
<dbReference type="Pfam" id="PF14577">
    <property type="entry name" value="SEO_C"/>
    <property type="match status" value="1"/>
</dbReference>
<dbReference type="EMBL" id="JAMFTS010000002">
    <property type="protein sequence ID" value="KAJ4794686.1"/>
    <property type="molecule type" value="Genomic_DNA"/>
</dbReference>
<evidence type="ECO:0000313" key="4">
    <source>
        <dbReference type="Proteomes" id="UP001140206"/>
    </source>
</evidence>
<dbReference type="PANTHER" id="PTHR33232">
    <property type="entry name" value="PROTEIN SIEVE ELEMENT OCCLUSION B-LIKE"/>
    <property type="match status" value="1"/>
</dbReference>
<feature type="domain" description="Sieve element occlusion C-terminal" evidence="2">
    <location>
        <begin position="488"/>
        <end position="701"/>
    </location>
</feature>
<proteinExistence type="predicted"/>
<evidence type="ECO:0000259" key="1">
    <source>
        <dbReference type="Pfam" id="PF14576"/>
    </source>
</evidence>
<dbReference type="AlphaFoldDB" id="A0AAV8FUH0"/>
<gene>
    <name evidence="3" type="ORF">LUZ62_045932</name>
</gene>
<keyword evidence="4" id="KW-1185">Reference proteome</keyword>
<evidence type="ECO:0000259" key="2">
    <source>
        <dbReference type="Pfam" id="PF14577"/>
    </source>
</evidence>
<accession>A0AAV8FUH0</accession>
<dbReference type="Proteomes" id="UP001140206">
    <property type="component" value="Chromosome 2"/>
</dbReference>
<dbReference type="Pfam" id="PF14576">
    <property type="entry name" value="SEO_N"/>
    <property type="match status" value="1"/>
</dbReference>
<reference evidence="3" key="1">
    <citation type="submission" date="2022-08" db="EMBL/GenBank/DDBJ databases">
        <authorList>
            <person name="Marques A."/>
        </authorList>
    </citation>
    <scope>NUCLEOTIDE SEQUENCE</scope>
    <source>
        <strain evidence="3">RhyPub2mFocal</strain>
        <tissue evidence="3">Leaves</tissue>
    </source>
</reference>
<dbReference type="PANTHER" id="PTHR33232:SF20">
    <property type="entry name" value="PROTEIN SIEVE ELEMENT OCCLUSION B-LIKE"/>
    <property type="match status" value="1"/>
</dbReference>
<sequence length="704" mass="80577">MFSSQMLPAGDEWRCEGRLLKETQNTHSFSAKSIPVADAVMKIVENTLNITTQSYEPNGEENLALVDLRPIIQKISCELSPNCLASQAQGSLEQRTLKLLTLLDRFNWEAKIVIILAGFATNFAESFLIKEVYNTDNTMAKGLEILKGLGQKHTGDNWETAYKLVRKVTGIGKSILALKKIQDKFAISIDIIDFQSATFWVIHSVLIISSVISGDRVSTELVSTIKRIEIIYNYFSSRLKQCQALEQEEKIKEKYEEFTRIFGGRQADNIEILKPLLCCGEEEVLICNSTNKEKKIKLSDLKKGTVIVLFSNIYIDTYSEEVSIIKAFYNKTITISQYYIVWLPIGYKKEEHRTTYAKVVVGKPWYYLKYESLAEQYVVLENYSRKEWGFNGKPMPMVLNNGQVIHHDAFSLIHMWGHLAVPFGMYNETDLWRKHGHNLGIQFILSYLHDDFTILGNDQTPQYVCVFGGKRPHKSKDARVANNSTLADDEWFGNLAGMLMAAALPANIKLKMAYLWANREEADLAMTIKTKVKTIINGTQYEESMRYVQVEQANAKLFWSRTESIALQLSMQKKYGTLDVNIEALLENTRSILQFNQLNTAWVAIGRLGTTDMIFHDAEKFFNCLEHIKGDIRKWKTELNAGAGNFIKVLRGRLVGYKYETKEIEKHCFKHVVYGDAMQKEGMHCVFCNKPMKMVVHYECCDCE</sequence>
<evidence type="ECO:0000313" key="3">
    <source>
        <dbReference type="EMBL" id="KAJ4794686.1"/>
    </source>
</evidence>
<dbReference type="Gene3D" id="3.40.30.10">
    <property type="entry name" value="Glutaredoxin"/>
    <property type="match status" value="1"/>
</dbReference>
<protein>
    <submittedName>
        <fullName evidence="3">Sieve element occlusion protein</fullName>
    </submittedName>
</protein>
<dbReference type="GO" id="GO:0010088">
    <property type="term" value="P:phloem development"/>
    <property type="evidence" value="ECO:0007669"/>
    <property type="project" value="InterPro"/>
</dbReference>
<dbReference type="InterPro" id="IPR039299">
    <property type="entry name" value="SEOA"/>
</dbReference>
<comment type="caution">
    <text evidence="3">The sequence shown here is derived from an EMBL/GenBank/DDBJ whole genome shotgun (WGS) entry which is preliminary data.</text>
</comment>
<name>A0AAV8FUH0_9POAL</name>
<feature type="domain" description="Sieve element occlusion N-terminal" evidence="1">
    <location>
        <begin position="40"/>
        <end position="262"/>
    </location>
</feature>
<dbReference type="InterPro" id="IPR027944">
    <property type="entry name" value="SEO_C"/>
</dbReference>